<dbReference type="FunFam" id="3.50.50.60:FF:000012">
    <property type="entry name" value="Thioredoxin reductase 1, cytoplasmic"/>
    <property type="match status" value="1"/>
</dbReference>
<dbReference type="SUPFAM" id="SSF52833">
    <property type="entry name" value="Thioredoxin-like"/>
    <property type="match status" value="1"/>
</dbReference>
<dbReference type="Gene3D" id="3.40.30.10">
    <property type="entry name" value="Glutaredoxin"/>
    <property type="match status" value="1"/>
</dbReference>
<evidence type="ECO:0000256" key="8">
    <source>
        <dbReference type="ARBA" id="ARBA00023157"/>
    </source>
</evidence>
<dbReference type="InterPro" id="IPR023753">
    <property type="entry name" value="FAD/NAD-binding_dom"/>
</dbReference>
<dbReference type="InterPro" id="IPR002109">
    <property type="entry name" value="Glutaredoxin"/>
</dbReference>
<keyword evidence="15" id="KW-1185">Reference proteome</keyword>
<evidence type="ECO:0000256" key="4">
    <source>
        <dbReference type="ARBA" id="ARBA00022630"/>
    </source>
</evidence>
<feature type="domain" description="Glutaredoxin" evidence="11">
    <location>
        <begin position="5"/>
        <end position="61"/>
    </location>
</feature>
<dbReference type="Proteomes" id="UP000759131">
    <property type="component" value="Unassembled WGS sequence"/>
</dbReference>
<evidence type="ECO:0000256" key="7">
    <source>
        <dbReference type="ARBA" id="ARBA00023002"/>
    </source>
</evidence>
<keyword evidence="5 10" id="KW-0274">FAD</keyword>
<sequence length="463" mass="49831">MTNTNFCTEVKSVKELFKSLNVETVVVELDVIERGQELRQALSARVGRTSVPQVFISGQHIGGCDDTHRARDDGLLAKLLKGHDYDYDLIVIGGGSGGLAASKEAVKYNKKVAVLDFVVPTPLGTAWGLGGTCVNVGCIPKKLMHTAALIGQTLKDAPHYGWNIPGDCPGVKEFAITSDDLFSLPYCPGKTLVIGASYVALECAGFLRGLGLDVTVMVRSILLRGFDQEMAEKAGQYMAEEGVKFLRPSIPQRIQQLESGAPGRLLVTAKRTDNNQEFSEEYNTVLFAIGRDPCTDTIGLENAGVLKEKNGKLATISEKTNVDNIYAVGDILYGKLELTPVAIEAGVLLARRLFGGSNVECDYINVPTTVFTPLEYGACGYTEEQAVQTFGEQNIEERLLGFHYLGPNAGEVTQLVGLSLKMKATKADLDALIGIHPTCAEVFTTLDVTKRSGLAPDLKSCCG</sequence>
<dbReference type="PANTHER" id="PTHR42737">
    <property type="entry name" value="GLUTATHIONE REDUCTASE"/>
    <property type="match status" value="1"/>
</dbReference>
<protein>
    <recommendedName>
        <fullName evidence="3">thioredoxin-disulfide reductase (NADPH)</fullName>
        <ecNumber evidence="3">1.8.1.9</ecNumber>
    </recommendedName>
</protein>
<dbReference type="EMBL" id="OC857333">
    <property type="protein sequence ID" value="CAD7625033.1"/>
    <property type="molecule type" value="Genomic_DNA"/>
</dbReference>
<keyword evidence="6" id="KW-0712">Selenocysteine</keyword>
<dbReference type="Gene3D" id="3.50.50.60">
    <property type="entry name" value="FAD/NAD(P)-binding domain"/>
    <property type="match status" value="3"/>
</dbReference>
<dbReference type="EMBL" id="CAJPIZ010002758">
    <property type="protein sequence ID" value="CAG2105463.1"/>
    <property type="molecule type" value="Genomic_DNA"/>
</dbReference>
<dbReference type="Pfam" id="PF02852">
    <property type="entry name" value="Pyr_redox_dim"/>
    <property type="match status" value="1"/>
</dbReference>
<dbReference type="GO" id="GO:0034599">
    <property type="term" value="P:cellular response to oxidative stress"/>
    <property type="evidence" value="ECO:0007669"/>
    <property type="project" value="TreeGrafter"/>
</dbReference>
<dbReference type="InterPro" id="IPR012999">
    <property type="entry name" value="Pyr_OxRdtase_I_AS"/>
</dbReference>
<dbReference type="Pfam" id="PF00462">
    <property type="entry name" value="Glutaredoxin"/>
    <property type="match status" value="1"/>
</dbReference>
<evidence type="ECO:0000256" key="10">
    <source>
        <dbReference type="RuleBase" id="RU003691"/>
    </source>
</evidence>
<feature type="domain" description="FAD/NAD(P)-binding" evidence="13">
    <location>
        <begin position="87"/>
        <end position="150"/>
    </location>
</feature>
<evidence type="ECO:0000256" key="1">
    <source>
        <dbReference type="ARBA" id="ARBA00001974"/>
    </source>
</evidence>
<dbReference type="OrthoDB" id="5956163at2759"/>
<evidence type="ECO:0000256" key="2">
    <source>
        <dbReference type="ARBA" id="ARBA00007532"/>
    </source>
</evidence>
<feature type="domain" description="FAD/NAD(P)-binding" evidence="13">
    <location>
        <begin position="163"/>
        <end position="346"/>
    </location>
</feature>
<feature type="domain" description="Pyridine nucleotide-disulphide oxidoreductase dimerisation" evidence="12">
    <location>
        <begin position="396"/>
        <end position="445"/>
    </location>
</feature>
<keyword evidence="7 10" id="KW-0560">Oxidoreductase</keyword>
<keyword evidence="9 10" id="KW-0676">Redox-active center</keyword>
<dbReference type="EC" id="1.8.1.9" evidence="3"/>
<dbReference type="InterPro" id="IPR036249">
    <property type="entry name" value="Thioredoxin-like_sf"/>
</dbReference>
<dbReference type="InterPro" id="IPR046952">
    <property type="entry name" value="GSHR/TRXR-like"/>
</dbReference>
<proteinExistence type="inferred from homology"/>
<dbReference type="AlphaFoldDB" id="A0A7R9KKU9"/>
<dbReference type="GO" id="GO:0045454">
    <property type="term" value="P:cell redox homeostasis"/>
    <property type="evidence" value="ECO:0007669"/>
    <property type="project" value="InterPro"/>
</dbReference>
<keyword evidence="8" id="KW-1015">Disulfide bond</keyword>
<evidence type="ECO:0000256" key="5">
    <source>
        <dbReference type="ARBA" id="ARBA00022827"/>
    </source>
</evidence>
<comment type="cofactor">
    <cofactor evidence="1">
        <name>FAD</name>
        <dbReference type="ChEBI" id="CHEBI:57692"/>
    </cofactor>
</comment>
<evidence type="ECO:0000313" key="15">
    <source>
        <dbReference type="Proteomes" id="UP000759131"/>
    </source>
</evidence>
<dbReference type="InterPro" id="IPR016156">
    <property type="entry name" value="FAD/NAD-linked_Rdtase_dimer_sf"/>
</dbReference>
<dbReference type="SUPFAM" id="SSF55424">
    <property type="entry name" value="FAD/NAD-linked reductases, dimerisation (C-terminal) domain"/>
    <property type="match status" value="1"/>
</dbReference>
<evidence type="ECO:0000256" key="6">
    <source>
        <dbReference type="ARBA" id="ARBA00022933"/>
    </source>
</evidence>
<dbReference type="Pfam" id="PF07992">
    <property type="entry name" value="Pyr_redox_2"/>
    <property type="match status" value="2"/>
</dbReference>
<evidence type="ECO:0000259" key="11">
    <source>
        <dbReference type="Pfam" id="PF00462"/>
    </source>
</evidence>
<gene>
    <name evidence="14" type="ORF">OSB1V03_LOCUS5469</name>
</gene>
<dbReference type="PROSITE" id="PS51354">
    <property type="entry name" value="GLUTAREDOXIN_2"/>
    <property type="match status" value="1"/>
</dbReference>
<dbReference type="GO" id="GO:0006749">
    <property type="term" value="P:glutathione metabolic process"/>
    <property type="evidence" value="ECO:0007669"/>
    <property type="project" value="TreeGrafter"/>
</dbReference>
<evidence type="ECO:0000256" key="3">
    <source>
        <dbReference type="ARBA" id="ARBA00012610"/>
    </source>
</evidence>
<dbReference type="GO" id="GO:0050660">
    <property type="term" value="F:flavin adenine dinucleotide binding"/>
    <property type="evidence" value="ECO:0007669"/>
    <property type="project" value="InterPro"/>
</dbReference>
<dbReference type="PANTHER" id="PTHR42737:SF8">
    <property type="entry name" value="THIOREDOXIN-DISULFIDE REDUCTASE"/>
    <property type="match status" value="1"/>
</dbReference>
<comment type="similarity">
    <text evidence="2 10">Belongs to the class-I pyridine nucleotide-disulfide oxidoreductase family.</text>
</comment>
<evidence type="ECO:0000313" key="14">
    <source>
        <dbReference type="EMBL" id="CAD7625033.1"/>
    </source>
</evidence>
<dbReference type="GO" id="GO:0004362">
    <property type="term" value="F:glutathione-disulfide reductase (NADPH) activity"/>
    <property type="evidence" value="ECO:0007669"/>
    <property type="project" value="TreeGrafter"/>
</dbReference>
<dbReference type="PRINTS" id="PR00411">
    <property type="entry name" value="PNDRDTASEI"/>
</dbReference>
<evidence type="ECO:0000259" key="12">
    <source>
        <dbReference type="Pfam" id="PF02852"/>
    </source>
</evidence>
<organism evidence="14">
    <name type="scientific">Medioppia subpectinata</name>
    <dbReference type="NCBI Taxonomy" id="1979941"/>
    <lineage>
        <taxon>Eukaryota</taxon>
        <taxon>Metazoa</taxon>
        <taxon>Ecdysozoa</taxon>
        <taxon>Arthropoda</taxon>
        <taxon>Chelicerata</taxon>
        <taxon>Arachnida</taxon>
        <taxon>Acari</taxon>
        <taxon>Acariformes</taxon>
        <taxon>Sarcoptiformes</taxon>
        <taxon>Oribatida</taxon>
        <taxon>Brachypylina</taxon>
        <taxon>Oppioidea</taxon>
        <taxon>Oppiidae</taxon>
        <taxon>Medioppia</taxon>
    </lineage>
</organism>
<keyword evidence="4 10" id="KW-0285">Flavoprotein</keyword>
<dbReference type="CDD" id="cd03419">
    <property type="entry name" value="GRX_GRXh_1_2_like"/>
    <property type="match status" value="1"/>
</dbReference>
<dbReference type="InterPro" id="IPR036188">
    <property type="entry name" value="FAD/NAD-bd_sf"/>
</dbReference>
<dbReference type="PROSITE" id="PS00076">
    <property type="entry name" value="PYRIDINE_REDOX_1"/>
    <property type="match status" value="1"/>
</dbReference>
<evidence type="ECO:0000259" key="13">
    <source>
        <dbReference type="Pfam" id="PF07992"/>
    </source>
</evidence>
<evidence type="ECO:0000256" key="9">
    <source>
        <dbReference type="ARBA" id="ARBA00023284"/>
    </source>
</evidence>
<dbReference type="Gene3D" id="3.30.390.30">
    <property type="match status" value="2"/>
</dbReference>
<dbReference type="SUPFAM" id="SSF51905">
    <property type="entry name" value="FAD/NAD(P)-binding domain"/>
    <property type="match status" value="1"/>
</dbReference>
<dbReference type="InterPro" id="IPR004099">
    <property type="entry name" value="Pyr_nucl-diS_OxRdtase_dimer"/>
</dbReference>
<accession>A0A7R9KKU9</accession>
<dbReference type="GO" id="GO:0005829">
    <property type="term" value="C:cytosol"/>
    <property type="evidence" value="ECO:0007669"/>
    <property type="project" value="TreeGrafter"/>
</dbReference>
<dbReference type="PRINTS" id="PR00368">
    <property type="entry name" value="FADPNR"/>
</dbReference>
<dbReference type="GO" id="GO:0005739">
    <property type="term" value="C:mitochondrion"/>
    <property type="evidence" value="ECO:0007669"/>
    <property type="project" value="TreeGrafter"/>
</dbReference>
<reference evidence="14" key="1">
    <citation type="submission" date="2020-11" db="EMBL/GenBank/DDBJ databases">
        <authorList>
            <person name="Tran Van P."/>
        </authorList>
    </citation>
    <scope>NUCLEOTIDE SEQUENCE</scope>
</reference>
<name>A0A7R9KKU9_9ACAR</name>